<dbReference type="InterPro" id="IPR036555">
    <property type="entry name" value="NusA_N_sf"/>
</dbReference>
<dbReference type="Pfam" id="PF13184">
    <property type="entry name" value="KH_NusA_1st"/>
    <property type="match status" value="1"/>
</dbReference>
<dbReference type="Pfam" id="PF26594">
    <property type="entry name" value="KH_NusA_2nd"/>
    <property type="match status" value="1"/>
</dbReference>
<dbReference type="InterPro" id="IPR015946">
    <property type="entry name" value="KH_dom-like_a/b"/>
</dbReference>
<dbReference type="GO" id="GO:0006353">
    <property type="term" value="P:DNA-templated transcription termination"/>
    <property type="evidence" value="ECO:0007669"/>
    <property type="project" value="UniProtKB-UniRule"/>
</dbReference>
<dbReference type="PANTHER" id="PTHR22648:SF0">
    <property type="entry name" value="TRANSCRIPTION TERMINATION_ANTITERMINATION PROTEIN NUSA"/>
    <property type="match status" value="1"/>
</dbReference>
<comment type="caution">
    <text evidence="10">The sequence shown here is derived from an EMBL/GenBank/DDBJ whole genome shotgun (WGS) entry which is preliminary data.</text>
</comment>
<dbReference type="FunFam" id="3.30.1480.10:FF:000002">
    <property type="entry name" value="Transcription termination/antitermination protein NusA"/>
    <property type="match status" value="1"/>
</dbReference>
<gene>
    <name evidence="7 10" type="primary">nusA</name>
    <name evidence="10" type="ORF">IAC10_02460</name>
</gene>
<dbReference type="FunFam" id="3.30.300.20:FF:000005">
    <property type="entry name" value="Transcription termination/antitermination protein NusA"/>
    <property type="match status" value="1"/>
</dbReference>
<evidence type="ECO:0000256" key="3">
    <source>
        <dbReference type="ARBA" id="ARBA00022814"/>
    </source>
</evidence>
<keyword evidence="2 7" id="KW-0963">Cytoplasm</keyword>
<comment type="subunit">
    <text evidence="7">Monomer. Binds directly to the core enzyme of the DNA-dependent RNA polymerase and to nascent RNA.</text>
</comment>
<dbReference type="InterPro" id="IPR030842">
    <property type="entry name" value="TF_NusA_bacterial"/>
</dbReference>
<evidence type="ECO:0000256" key="2">
    <source>
        <dbReference type="ARBA" id="ARBA00022490"/>
    </source>
</evidence>
<dbReference type="InterPro" id="IPR009019">
    <property type="entry name" value="KH_sf_prok-type"/>
</dbReference>
<dbReference type="PROSITE" id="PS50084">
    <property type="entry name" value="KH_TYPE_1"/>
    <property type="match status" value="1"/>
</dbReference>
<dbReference type="CDD" id="cd04455">
    <property type="entry name" value="S1_NusA"/>
    <property type="match status" value="1"/>
</dbReference>
<feature type="compositionally biased region" description="Acidic residues" evidence="8">
    <location>
        <begin position="366"/>
        <end position="412"/>
    </location>
</feature>
<dbReference type="EMBL" id="DVIU01000047">
    <property type="protein sequence ID" value="HIS35482.1"/>
    <property type="molecule type" value="Genomic_DNA"/>
</dbReference>
<dbReference type="Pfam" id="PF00575">
    <property type="entry name" value="S1"/>
    <property type="match status" value="1"/>
</dbReference>
<feature type="domain" description="S1 motif" evidence="9">
    <location>
        <begin position="142"/>
        <end position="206"/>
    </location>
</feature>
<dbReference type="SMART" id="SM00316">
    <property type="entry name" value="S1"/>
    <property type="match status" value="1"/>
</dbReference>
<keyword evidence="3 7" id="KW-0889">Transcription antitermination</keyword>
<dbReference type="SMART" id="SM00322">
    <property type="entry name" value="KH"/>
    <property type="match status" value="2"/>
</dbReference>
<dbReference type="CDD" id="cd02134">
    <property type="entry name" value="KH-II_NusA_rpt1"/>
    <property type="match status" value="1"/>
</dbReference>
<dbReference type="Pfam" id="PF08529">
    <property type="entry name" value="NusA_N"/>
    <property type="match status" value="1"/>
</dbReference>
<dbReference type="SUPFAM" id="SSF69705">
    <property type="entry name" value="Transcription factor NusA, N-terminal domain"/>
    <property type="match status" value="1"/>
</dbReference>
<dbReference type="GO" id="GO:0005829">
    <property type="term" value="C:cytosol"/>
    <property type="evidence" value="ECO:0007669"/>
    <property type="project" value="TreeGrafter"/>
</dbReference>
<reference evidence="10" key="2">
    <citation type="journal article" date="2021" name="PeerJ">
        <title>Extensive microbial diversity within the chicken gut microbiome revealed by metagenomics and culture.</title>
        <authorList>
            <person name="Gilroy R."/>
            <person name="Ravi A."/>
            <person name="Getino M."/>
            <person name="Pursley I."/>
            <person name="Horton D.L."/>
            <person name="Alikhan N.F."/>
            <person name="Baker D."/>
            <person name="Gharbi K."/>
            <person name="Hall N."/>
            <person name="Watson M."/>
            <person name="Adriaenssens E.M."/>
            <person name="Foster-Nyarko E."/>
            <person name="Jarju S."/>
            <person name="Secka A."/>
            <person name="Antonio M."/>
            <person name="Oren A."/>
            <person name="Chaudhuri R.R."/>
            <person name="La Ragione R."/>
            <person name="Hildebrand F."/>
            <person name="Pallen M.J."/>
        </authorList>
    </citation>
    <scope>NUCLEOTIDE SEQUENCE</scope>
    <source>
        <strain evidence="10">6276</strain>
    </source>
</reference>
<comment type="similarity">
    <text evidence="7">Belongs to the NusA family.</text>
</comment>
<dbReference type="InterPro" id="IPR003029">
    <property type="entry name" value="S1_domain"/>
</dbReference>
<evidence type="ECO:0000259" key="9">
    <source>
        <dbReference type="PROSITE" id="PS50126"/>
    </source>
</evidence>
<dbReference type="GO" id="GO:0003700">
    <property type="term" value="F:DNA-binding transcription factor activity"/>
    <property type="evidence" value="ECO:0007669"/>
    <property type="project" value="InterPro"/>
</dbReference>
<dbReference type="PROSITE" id="PS50126">
    <property type="entry name" value="S1"/>
    <property type="match status" value="1"/>
</dbReference>
<evidence type="ECO:0000256" key="5">
    <source>
        <dbReference type="ARBA" id="ARBA00023015"/>
    </source>
</evidence>
<reference evidence="10" key="1">
    <citation type="submission" date="2020-10" db="EMBL/GenBank/DDBJ databases">
        <authorList>
            <person name="Gilroy R."/>
        </authorList>
    </citation>
    <scope>NUCLEOTIDE SEQUENCE</scope>
    <source>
        <strain evidence="10">6276</strain>
    </source>
</reference>
<organism evidence="10 11">
    <name type="scientific">Candidatus Scatousia excrementigallinarum</name>
    <dbReference type="NCBI Taxonomy" id="2840935"/>
    <lineage>
        <taxon>Bacteria</taxon>
        <taxon>Candidatus Scatousia</taxon>
    </lineage>
</organism>
<comment type="function">
    <text evidence="7">Participates in both transcription termination and antitermination.</text>
</comment>
<evidence type="ECO:0000256" key="4">
    <source>
        <dbReference type="ARBA" id="ARBA00022884"/>
    </source>
</evidence>
<dbReference type="Gene3D" id="3.30.1480.10">
    <property type="entry name" value="NusA, N-terminal domain"/>
    <property type="match status" value="1"/>
</dbReference>
<sequence length="412" mass="46343">MIKIGTALFEACEELERERGISKEVLISSLCDAMVAAYKKHMRVKEAANIEAILDESSGEIGVFSTKTVVESVEEGEEDTQISIGEAKEIDEDVEVGDEVKIEVTPEQFGRIAAQSAKQVITQRIREAERNLVLNEFLEKKGTLTTGIIQRVENRNVIVNIGKTDAIMPQKEQIPGEYYKPGNRIRVFVLNVKETTRLPQVIVSHAHAEIVRELFELEVPEIEDGIVEIKSISREAGYRTKIAVWSNDPEVDSVGACIGPRGSRIQTIVSELKNEKIDIVRYSEDPVEYIVNALSPARVVSVDILADDEYSHEAMVVVPDDQLSLAIGREGQNVRLAHKLTGWKIDIKSVSQMERAEAANFQNYEEPVEEEYDDSQEDELQQEIEEEMNQQALDEEDIPQEEASEEVEESEE</sequence>
<evidence type="ECO:0000256" key="1">
    <source>
        <dbReference type="ARBA" id="ARBA00022472"/>
    </source>
</evidence>
<dbReference type="PANTHER" id="PTHR22648">
    <property type="entry name" value="TRANSCRIPTION TERMINATION FACTOR NUSA"/>
    <property type="match status" value="1"/>
</dbReference>
<dbReference type="InterPro" id="IPR012340">
    <property type="entry name" value="NA-bd_OB-fold"/>
</dbReference>
<keyword evidence="4 7" id="KW-0694">RNA-binding</keyword>
<dbReference type="InterPro" id="IPR004087">
    <property type="entry name" value="KH_dom"/>
</dbReference>
<keyword evidence="1 7" id="KW-0806">Transcription termination</keyword>
<accession>A0A9D1EY25</accession>
<evidence type="ECO:0000313" key="11">
    <source>
        <dbReference type="Proteomes" id="UP000823928"/>
    </source>
</evidence>
<dbReference type="GO" id="GO:0031564">
    <property type="term" value="P:transcription antitermination"/>
    <property type="evidence" value="ECO:0007669"/>
    <property type="project" value="UniProtKB-UniRule"/>
</dbReference>
<dbReference type="GO" id="GO:0003723">
    <property type="term" value="F:RNA binding"/>
    <property type="evidence" value="ECO:0007669"/>
    <property type="project" value="UniProtKB-UniRule"/>
</dbReference>
<dbReference type="InterPro" id="IPR010213">
    <property type="entry name" value="TF_NusA"/>
</dbReference>
<dbReference type="SUPFAM" id="SSF54814">
    <property type="entry name" value="Prokaryotic type KH domain (KH-domain type II)"/>
    <property type="match status" value="2"/>
</dbReference>
<dbReference type="AlphaFoldDB" id="A0A9D1EY25"/>
<feature type="region of interest" description="Disordered" evidence="8">
    <location>
        <begin position="363"/>
        <end position="412"/>
    </location>
</feature>
<name>A0A9D1EY25_9BACT</name>
<dbReference type="HAMAP" id="MF_00945_B">
    <property type="entry name" value="NusA_B"/>
    <property type="match status" value="1"/>
</dbReference>
<dbReference type="InterPro" id="IPR013735">
    <property type="entry name" value="TF_NusA_N"/>
</dbReference>
<dbReference type="Proteomes" id="UP000823928">
    <property type="component" value="Unassembled WGS sequence"/>
</dbReference>
<dbReference type="Gene3D" id="2.40.50.140">
    <property type="entry name" value="Nucleic acid-binding proteins"/>
    <property type="match status" value="1"/>
</dbReference>
<dbReference type="SUPFAM" id="SSF50249">
    <property type="entry name" value="Nucleic acid-binding proteins"/>
    <property type="match status" value="1"/>
</dbReference>
<evidence type="ECO:0000313" key="10">
    <source>
        <dbReference type="EMBL" id="HIS35482.1"/>
    </source>
</evidence>
<dbReference type="Gene3D" id="3.30.300.20">
    <property type="match status" value="2"/>
</dbReference>
<protein>
    <recommendedName>
        <fullName evidence="7">Transcription termination/antitermination protein NusA</fullName>
    </recommendedName>
</protein>
<dbReference type="FunFam" id="3.30.300.20:FF:000002">
    <property type="entry name" value="Transcription termination/antitermination protein NusA"/>
    <property type="match status" value="1"/>
</dbReference>
<comment type="subcellular location">
    <subcellularLocation>
        <location evidence="7">Cytoplasm</location>
    </subcellularLocation>
</comment>
<evidence type="ECO:0000256" key="6">
    <source>
        <dbReference type="ARBA" id="ARBA00023163"/>
    </source>
</evidence>
<dbReference type="CDD" id="cd22529">
    <property type="entry name" value="KH-II_NusA_rpt2"/>
    <property type="match status" value="1"/>
</dbReference>
<keyword evidence="6 7" id="KW-0804">Transcription</keyword>
<proteinExistence type="inferred from homology"/>
<keyword evidence="5 7" id="KW-0805">Transcription regulation</keyword>
<dbReference type="InterPro" id="IPR058582">
    <property type="entry name" value="KH_NusA_2nd"/>
</dbReference>
<evidence type="ECO:0000256" key="8">
    <source>
        <dbReference type="SAM" id="MobiDB-lite"/>
    </source>
</evidence>
<dbReference type="NCBIfam" id="TIGR01953">
    <property type="entry name" value="NusA"/>
    <property type="match status" value="1"/>
</dbReference>
<dbReference type="InterPro" id="IPR025249">
    <property type="entry name" value="TF_NusA_KH_1st"/>
</dbReference>
<evidence type="ECO:0000256" key="7">
    <source>
        <dbReference type="HAMAP-Rule" id="MF_00945"/>
    </source>
</evidence>